<reference evidence="2 3" key="1">
    <citation type="submission" date="2024-05" db="EMBL/GenBank/DDBJ databases">
        <title>Genome sequencing and assembly of Indian major carp, Cirrhinus mrigala (Hamilton, 1822).</title>
        <authorList>
            <person name="Mohindra V."/>
            <person name="Chowdhury L.M."/>
            <person name="Lal K."/>
            <person name="Jena J.K."/>
        </authorList>
    </citation>
    <scope>NUCLEOTIDE SEQUENCE [LARGE SCALE GENOMIC DNA]</scope>
    <source>
        <strain evidence="2">CM1030</strain>
        <tissue evidence="2">Blood</tissue>
    </source>
</reference>
<feature type="non-terminal residue" evidence="2">
    <location>
        <position position="60"/>
    </location>
</feature>
<accession>A0ABD0N563</accession>
<evidence type="ECO:0000256" key="1">
    <source>
        <dbReference type="SAM" id="MobiDB-lite"/>
    </source>
</evidence>
<protein>
    <submittedName>
        <fullName evidence="2">Uncharacterized protein</fullName>
    </submittedName>
</protein>
<gene>
    <name evidence="2" type="ORF">M9458_048066</name>
</gene>
<dbReference type="EMBL" id="JAMKFB020000024">
    <property type="protein sequence ID" value="KAL0156820.1"/>
    <property type="molecule type" value="Genomic_DNA"/>
</dbReference>
<organism evidence="2 3">
    <name type="scientific">Cirrhinus mrigala</name>
    <name type="common">Mrigala</name>
    <dbReference type="NCBI Taxonomy" id="683832"/>
    <lineage>
        <taxon>Eukaryota</taxon>
        <taxon>Metazoa</taxon>
        <taxon>Chordata</taxon>
        <taxon>Craniata</taxon>
        <taxon>Vertebrata</taxon>
        <taxon>Euteleostomi</taxon>
        <taxon>Actinopterygii</taxon>
        <taxon>Neopterygii</taxon>
        <taxon>Teleostei</taxon>
        <taxon>Ostariophysi</taxon>
        <taxon>Cypriniformes</taxon>
        <taxon>Cyprinidae</taxon>
        <taxon>Labeoninae</taxon>
        <taxon>Labeonini</taxon>
        <taxon>Cirrhinus</taxon>
    </lineage>
</organism>
<name>A0ABD0N563_CIRMR</name>
<keyword evidence="3" id="KW-1185">Reference proteome</keyword>
<feature type="region of interest" description="Disordered" evidence="1">
    <location>
        <begin position="1"/>
        <end position="21"/>
    </location>
</feature>
<dbReference type="AlphaFoldDB" id="A0ABD0N563"/>
<evidence type="ECO:0000313" key="2">
    <source>
        <dbReference type="EMBL" id="KAL0156820.1"/>
    </source>
</evidence>
<evidence type="ECO:0000313" key="3">
    <source>
        <dbReference type="Proteomes" id="UP001529510"/>
    </source>
</evidence>
<proteinExistence type="predicted"/>
<comment type="caution">
    <text evidence="2">The sequence shown here is derived from an EMBL/GenBank/DDBJ whole genome shotgun (WGS) entry which is preliminary data.</text>
</comment>
<dbReference type="Proteomes" id="UP001529510">
    <property type="component" value="Unassembled WGS sequence"/>
</dbReference>
<sequence>MAKNEELIRQAEERRKEAEKMRKEVEEKEYEALRAKQEREKQTHLVEVKSAHYQVGYICS</sequence>